<sequence length="82" mass="9308">MKSIQSAPKELTVLDENSFYVFAYHGKSRHMGLWPYSNLRQSCNQLSEPGPDRQAPDYVIPDSGLAELRGKIVSLRNIRTDN</sequence>
<proteinExistence type="inferred from homology"/>
<evidence type="ECO:0000256" key="1">
    <source>
        <dbReference type="ARBA" id="ARBA00022438"/>
    </source>
</evidence>
<name>A0A0B1TJ39_OESDE</name>
<evidence type="ECO:0000313" key="8">
    <source>
        <dbReference type="EMBL" id="KHJ97259.1"/>
    </source>
</evidence>
<evidence type="ECO:0000256" key="4">
    <source>
        <dbReference type="ARBA" id="ARBA00034725"/>
    </source>
</evidence>
<evidence type="ECO:0000256" key="5">
    <source>
        <dbReference type="ARBA" id="ARBA00034848"/>
    </source>
</evidence>
<comment type="catalytic activity">
    <reaction evidence="7">
        <text>N-terminal N(alpha)-acetyl-L-cysteinyl-L-aspartyl-[protein] + H2O = N-terminal L-aspartyl-[protein] + N-acetyl-L-cysteine</text>
        <dbReference type="Rhea" id="RHEA:74579"/>
        <dbReference type="Rhea" id="RHEA-COMP:12669"/>
        <dbReference type="Rhea" id="RHEA-COMP:18395"/>
        <dbReference type="ChEBI" id="CHEBI:15377"/>
        <dbReference type="ChEBI" id="CHEBI:64720"/>
        <dbReference type="ChEBI" id="CHEBI:78236"/>
        <dbReference type="ChEBI" id="CHEBI:193599"/>
    </reaction>
    <physiologicalReaction direction="left-to-right" evidence="7">
        <dbReference type="Rhea" id="RHEA:74580"/>
    </physiologicalReaction>
</comment>
<organism evidence="8 9">
    <name type="scientific">Oesophagostomum dentatum</name>
    <name type="common">Nodular worm</name>
    <dbReference type="NCBI Taxonomy" id="61180"/>
    <lineage>
        <taxon>Eukaryota</taxon>
        <taxon>Metazoa</taxon>
        <taxon>Ecdysozoa</taxon>
        <taxon>Nematoda</taxon>
        <taxon>Chromadorea</taxon>
        <taxon>Rhabditida</taxon>
        <taxon>Rhabditina</taxon>
        <taxon>Rhabditomorpha</taxon>
        <taxon>Strongyloidea</taxon>
        <taxon>Strongylidae</taxon>
        <taxon>Oesophagostomum</taxon>
    </lineage>
</organism>
<dbReference type="PANTHER" id="PTHR28631:SF1">
    <property type="entry name" value="ACTIN MATURATION PROTEASE"/>
    <property type="match status" value="1"/>
</dbReference>
<dbReference type="Proteomes" id="UP000053660">
    <property type="component" value="Unassembled WGS sequence"/>
</dbReference>
<dbReference type="GO" id="GO:0004177">
    <property type="term" value="F:aminopeptidase activity"/>
    <property type="evidence" value="ECO:0007669"/>
    <property type="project" value="UniProtKB-KW"/>
</dbReference>
<dbReference type="EMBL" id="KN549484">
    <property type="protein sequence ID" value="KHJ97259.1"/>
    <property type="molecule type" value="Genomic_DNA"/>
</dbReference>
<dbReference type="GO" id="GO:0006508">
    <property type="term" value="P:proteolysis"/>
    <property type="evidence" value="ECO:0007669"/>
    <property type="project" value="UniProtKB-KW"/>
</dbReference>
<dbReference type="OrthoDB" id="198816at2759"/>
<keyword evidence="1" id="KW-0031">Aminopeptidase</keyword>
<comment type="similarity">
    <text evidence="4">Belongs to the ACTMAP family.</text>
</comment>
<evidence type="ECO:0000256" key="3">
    <source>
        <dbReference type="ARBA" id="ARBA00022801"/>
    </source>
</evidence>
<evidence type="ECO:0000256" key="6">
    <source>
        <dbReference type="ARBA" id="ARBA00034908"/>
    </source>
</evidence>
<keyword evidence="2" id="KW-0645">Protease</keyword>
<dbReference type="AlphaFoldDB" id="A0A0B1TJ39"/>
<dbReference type="PANTHER" id="PTHR28631">
    <property type="entry name" value="UPF0692 PROTEIN C19ORF54"/>
    <property type="match status" value="1"/>
</dbReference>
<reference evidence="8 9" key="1">
    <citation type="submission" date="2014-03" db="EMBL/GenBank/DDBJ databases">
        <title>Draft genome of the hookworm Oesophagostomum dentatum.</title>
        <authorList>
            <person name="Mitreva M."/>
        </authorList>
    </citation>
    <scope>NUCLEOTIDE SEQUENCE [LARGE SCALE GENOMIC DNA]</scope>
    <source>
        <strain evidence="8 9">OD-Hann</strain>
    </source>
</reference>
<accession>A0A0B1TJ39</accession>
<dbReference type="InterPro" id="IPR040043">
    <property type="entry name" value="ACTMAP"/>
</dbReference>
<evidence type="ECO:0000313" key="9">
    <source>
        <dbReference type="Proteomes" id="UP000053660"/>
    </source>
</evidence>
<evidence type="ECO:0000256" key="2">
    <source>
        <dbReference type="ARBA" id="ARBA00022670"/>
    </source>
</evidence>
<evidence type="ECO:0000256" key="7">
    <source>
        <dbReference type="ARBA" id="ARBA00049041"/>
    </source>
</evidence>
<protein>
    <recommendedName>
        <fullName evidence="5">Actin maturation protease</fullName>
    </recommendedName>
    <alternativeName>
        <fullName evidence="6">Actin aminopeptidase ACTMAP</fullName>
    </alternativeName>
</protein>
<keyword evidence="9" id="KW-1185">Reference proteome</keyword>
<gene>
    <name evidence="8" type="ORF">OESDEN_02762</name>
</gene>
<keyword evidence="3" id="KW-0378">Hydrolase</keyword>